<proteinExistence type="predicted"/>
<evidence type="ECO:0000256" key="1">
    <source>
        <dbReference type="SAM" id="Phobius"/>
    </source>
</evidence>
<keyword evidence="1" id="KW-0472">Membrane</keyword>
<protein>
    <submittedName>
        <fullName evidence="3">Uncharacterized protein</fullName>
    </submittedName>
</protein>
<dbReference type="OrthoDB" id="3360032at2759"/>
<reference evidence="3" key="1">
    <citation type="submission" date="2020-05" db="EMBL/GenBank/DDBJ databases">
        <title>Mycena genomes resolve the evolution of fungal bioluminescence.</title>
        <authorList>
            <person name="Tsai I.J."/>
        </authorList>
    </citation>
    <scope>NUCLEOTIDE SEQUENCE</scope>
    <source>
        <strain evidence="3">171206Taipei</strain>
    </source>
</reference>
<keyword evidence="1" id="KW-0812">Transmembrane</keyword>
<evidence type="ECO:0000313" key="3">
    <source>
        <dbReference type="EMBL" id="KAF7307404.1"/>
    </source>
</evidence>
<keyword evidence="1" id="KW-1133">Transmembrane helix</keyword>
<sequence>MRSSAFLLLCPALVIANTEIVNFAANAAANDVSGLLYGRELEWSWLHQRTTTNWTMTPAPFGTPLTAVSAAHERWFVVDLPKRGAKKFTLRLSYPASSPTDFSVAIFDPADALIALSLSPATASGPATRRKYARIRAVDTGVLTPPFKPHSSRLIELFYSVYFPGFYSQSPGRSNKTDVQFVLTLEPLLLGVLPASLAPLAIFSIILLVVVARTMLPRISNGLENVAAEARRELAEKMKTE</sequence>
<keyword evidence="4" id="KW-1185">Reference proteome</keyword>
<evidence type="ECO:0000313" key="4">
    <source>
        <dbReference type="Proteomes" id="UP000636479"/>
    </source>
</evidence>
<gene>
    <name evidence="3" type="ORF">MIND_00534600</name>
</gene>
<evidence type="ECO:0000256" key="2">
    <source>
        <dbReference type="SAM" id="SignalP"/>
    </source>
</evidence>
<organism evidence="3 4">
    <name type="scientific">Mycena indigotica</name>
    <dbReference type="NCBI Taxonomy" id="2126181"/>
    <lineage>
        <taxon>Eukaryota</taxon>
        <taxon>Fungi</taxon>
        <taxon>Dikarya</taxon>
        <taxon>Basidiomycota</taxon>
        <taxon>Agaricomycotina</taxon>
        <taxon>Agaricomycetes</taxon>
        <taxon>Agaricomycetidae</taxon>
        <taxon>Agaricales</taxon>
        <taxon>Marasmiineae</taxon>
        <taxon>Mycenaceae</taxon>
        <taxon>Mycena</taxon>
    </lineage>
</organism>
<dbReference type="AlphaFoldDB" id="A0A8H6WCI5"/>
<name>A0A8H6WCI5_9AGAR</name>
<accession>A0A8H6WCI5</accession>
<feature type="chain" id="PRO_5034338928" evidence="2">
    <location>
        <begin position="17"/>
        <end position="241"/>
    </location>
</feature>
<comment type="caution">
    <text evidence="3">The sequence shown here is derived from an EMBL/GenBank/DDBJ whole genome shotgun (WGS) entry which is preliminary data.</text>
</comment>
<dbReference type="GeneID" id="59344647"/>
<dbReference type="RefSeq" id="XP_037222423.1">
    <property type="nucleotide sequence ID" value="XM_037362131.1"/>
</dbReference>
<keyword evidence="2" id="KW-0732">Signal</keyword>
<dbReference type="Proteomes" id="UP000636479">
    <property type="component" value="Unassembled WGS sequence"/>
</dbReference>
<feature type="signal peptide" evidence="2">
    <location>
        <begin position="1"/>
        <end position="16"/>
    </location>
</feature>
<dbReference type="EMBL" id="JACAZF010000004">
    <property type="protein sequence ID" value="KAF7307404.1"/>
    <property type="molecule type" value="Genomic_DNA"/>
</dbReference>
<feature type="transmembrane region" description="Helical" evidence="1">
    <location>
        <begin position="188"/>
        <end position="211"/>
    </location>
</feature>